<dbReference type="EMBL" id="BAABKX010000013">
    <property type="protein sequence ID" value="GAA5053321.1"/>
    <property type="molecule type" value="Genomic_DNA"/>
</dbReference>
<keyword evidence="3" id="KW-0472">Membrane</keyword>
<protein>
    <submittedName>
        <fullName evidence="6">Extracellular solute-binding protein</fullName>
    </submittedName>
</protein>
<evidence type="ECO:0000256" key="2">
    <source>
        <dbReference type="ARBA" id="ARBA00022729"/>
    </source>
</evidence>
<dbReference type="Pfam" id="PF13416">
    <property type="entry name" value="SBP_bac_8"/>
    <property type="match status" value="1"/>
</dbReference>
<evidence type="ECO:0000313" key="6">
    <source>
        <dbReference type="EMBL" id="GAA5053321.1"/>
    </source>
</evidence>
<name>A0AAV3UJ96_9EURY</name>
<dbReference type="AlphaFoldDB" id="A0AAV3UJ96"/>
<keyword evidence="2" id="KW-0732">Signal</keyword>
<dbReference type="PROSITE" id="PS51257">
    <property type="entry name" value="PROKAR_LIPOPROTEIN"/>
    <property type="match status" value="1"/>
</dbReference>
<gene>
    <name evidence="6" type="ORF">GCM10025751_30440</name>
</gene>
<keyword evidence="5" id="KW-0449">Lipoprotein</keyword>
<evidence type="ECO:0000256" key="5">
    <source>
        <dbReference type="ARBA" id="ARBA00023288"/>
    </source>
</evidence>
<dbReference type="Proteomes" id="UP001501729">
    <property type="component" value="Unassembled WGS sequence"/>
</dbReference>
<accession>A0AAV3UJ96</accession>
<proteinExistence type="predicted"/>
<evidence type="ECO:0000256" key="1">
    <source>
        <dbReference type="ARBA" id="ARBA00022475"/>
    </source>
</evidence>
<evidence type="ECO:0000313" key="7">
    <source>
        <dbReference type="Proteomes" id="UP001501729"/>
    </source>
</evidence>
<dbReference type="SUPFAM" id="SSF53850">
    <property type="entry name" value="Periplasmic binding protein-like II"/>
    <property type="match status" value="1"/>
</dbReference>
<comment type="caution">
    <text evidence="6">The sequence shown here is derived from an EMBL/GenBank/DDBJ whole genome shotgun (WGS) entry which is preliminary data.</text>
</comment>
<dbReference type="InterPro" id="IPR006059">
    <property type="entry name" value="SBP"/>
</dbReference>
<dbReference type="PANTHER" id="PTHR43649">
    <property type="entry name" value="ARABINOSE-BINDING PROTEIN-RELATED"/>
    <property type="match status" value="1"/>
</dbReference>
<dbReference type="PANTHER" id="PTHR43649:SF33">
    <property type="entry name" value="POLYGALACTURONAN_RHAMNOGALACTURONAN-BINDING PROTEIN YTCQ"/>
    <property type="match status" value="1"/>
</dbReference>
<keyword evidence="4" id="KW-0564">Palmitate</keyword>
<evidence type="ECO:0000256" key="4">
    <source>
        <dbReference type="ARBA" id="ARBA00023139"/>
    </source>
</evidence>
<reference evidence="6 7" key="1">
    <citation type="journal article" date="2019" name="Int. J. Syst. Evol. Microbiol.">
        <title>The Global Catalogue of Microorganisms (GCM) 10K type strain sequencing project: providing services to taxonomists for standard genome sequencing and annotation.</title>
        <authorList>
            <consortium name="The Broad Institute Genomics Platform"/>
            <consortium name="The Broad Institute Genome Sequencing Center for Infectious Disease"/>
            <person name="Wu L."/>
            <person name="Ma J."/>
        </authorList>
    </citation>
    <scope>NUCLEOTIDE SEQUENCE [LARGE SCALE GENOMIC DNA]</scope>
    <source>
        <strain evidence="6 7">JCM 17504</strain>
    </source>
</reference>
<organism evidence="6 7">
    <name type="scientific">Haladaptatus pallidirubidus</name>
    <dbReference type="NCBI Taxonomy" id="1008152"/>
    <lineage>
        <taxon>Archaea</taxon>
        <taxon>Methanobacteriati</taxon>
        <taxon>Methanobacteriota</taxon>
        <taxon>Stenosarchaea group</taxon>
        <taxon>Halobacteria</taxon>
        <taxon>Halobacteriales</taxon>
        <taxon>Haladaptataceae</taxon>
        <taxon>Haladaptatus</taxon>
    </lineage>
</organism>
<dbReference type="RefSeq" id="WP_345411311.1">
    <property type="nucleotide sequence ID" value="NZ_BAABKX010000013.1"/>
</dbReference>
<evidence type="ECO:0000256" key="3">
    <source>
        <dbReference type="ARBA" id="ARBA00023136"/>
    </source>
</evidence>
<sequence length="450" mass="50728">MPEDSTRPTSFHSSRRQILAATGGAALAGLAGCIGGNDGSDQLKDPIELYTWNLPFLEESINGWMDQFKKEYGDKYDGLEAEWTDRGPATGDVLSYFQSRLQSDDPVNIFDTQMTTYTRYAKDDIWVDLNQFADEEFLGKYYDKLIEVMTYDDKLVQMPFYMGSMATYSRKKWFDETDLDPPTTDNFYSTMDYLDAAEQLVENSGAKFGLTFIRYDWQLWPWFQSEGIDVLNDDGTKAAFNTNRTREILSRFRELTEKGVIPEVSWTGEWKPAAEQFGAGDTAMFYSSTSALRLVQNTGSDWVSEDSVVLGGAPRNGRYGGPMTMHGLGAVKPKTSEKAHEASFDFISVIVNKKWQKDFLRNTTVLVPHKQAVKELQNDSQFVEENPLLVEIYKLWDAVSADVWVPPLIEASSEMSQTIDKQFSAAALGEKSVDEAINTAEQQINQALNG</sequence>
<keyword evidence="7" id="KW-1185">Reference proteome</keyword>
<keyword evidence="1" id="KW-1003">Cell membrane</keyword>
<dbReference type="Gene3D" id="3.40.190.10">
    <property type="entry name" value="Periplasmic binding protein-like II"/>
    <property type="match status" value="1"/>
</dbReference>
<dbReference type="InterPro" id="IPR050490">
    <property type="entry name" value="Bact_solute-bd_prot1"/>
</dbReference>